<accession>A0A5F4VSV5</accession>
<keyword evidence="1" id="KW-1133">Transmembrane helix</keyword>
<keyword evidence="1" id="KW-0812">Transmembrane</keyword>
<sequence>MTLSSTVWYVCVFYVLLLSALQSGMIFETKAGGLLEPEVQDKPG</sequence>
<dbReference type="InParanoid" id="A0A5F4VSV5"/>
<evidence type="ECO:0000313" key="2">
    <source>
        <dbReference type="Ensembl" id="ENSCJAP00000068096.1"/>
    </source>
</evidence>
<proteinExistence type="predicted"/>
<evidence type="ECO:0000313" key="3">
    <source>
        <dbReference type="Proteomes" id="UP000008225"/>
    </source>
</evidence>
<feature type="transmembrane region" description="Helical" evidence="1">
    <location>
        <begin position="6"/>
        <end position="27"/>
    </location>
</feature>
<dbReference type="Proteomes" id="UP000008225">
    <property type="component" value="Chromosome 22"/>
</dbReference>
<organism evidence="2 3">
    <name type="scientific">Callithrix jacchus</name>
    <name type="common">White-tufted-ear marmoset</name>
    <name type="synonym">Simia Jacchus</name>
    <dbReference type="NCBI Taxonomy" id="9483"/>
    <lineage>
        <taxon>Eukaryota</taxon>
        <taxon>Metazoa</taxon>
        <taxon>Chordata</taxon>
        <taxon>Craniata</taxon>
        <taxon>Vertebrata</taxon>
        <taxon>Euteleostomi</taxon>
        <taxon>Mammalia</taxon>
        <taxon>Eutheria</taxon>
        <taxon>Euarchontoglires</taxon>
        <taxon>Primates</taxon>
        <taxon>Haplorrhini</taxon>
        <taxon>Platyrrhini</taxon>
        <taxon>Cebidae</taxon>
        <taxon>Callitrichinae</taxon>
        <taxon>Callithrix</taxon>
        <taxon>Callithrix</taxon>
    </lineage>
</organism>
<reference evidence="2" key="2">
    <citation type="submission" date="2025-08" db="UniProtKB">
        <authorList>
            <consortium name="Ensembl"/>
        </authorList>
    </citation>
    <scope>IDENTIFICATION</scope>
</reference>
<name>A0A5F4VSV5_CALJA</name>
<protein>
    <submittedName>
        <fullName evidence="2">Uncharacterized protein</fullName>
    </submittedName>
</protein>
<keyword evidence="1" id="KW-0472">Membrane</keyword>
<dbReference type="Ensembl" id="ENSCJAT00000099513.2">
    <property type="protein sequence ID" value="ENSCJAP00000068096.1"/>
    <property type="gene ID" value="ENSCJAG00000056818.2"/>
</dbReference>
<reference evidence="2" key="1">
    <citation type="submission" date="2009-03" db="EMBL/GenBank/DDBJ databases">
        <authorList>
            <person name="Warren W."/>
            <person name="Ye L."/>
            <person name="Minx P."/>
            <person name="Worley K."/>
            <person name="Gibbs R."/>
            <person name="Wilson R.K."/>
        </authorList>
    </citation>
    <scope>NUCLEOTIDE SEQUENCE [LARGE SCALE GENOMIC DNA]</scope>
</reference>
<evidence type="ECO:0000256" key="1">
    <source>
        <dbReference type="SAM" id="Phobius"/>
    </source>
</evidence>
<keyword evidence="3" id="KW-1185">Reference proteome</keyword>
<dbReference type="AlphaFoldDB" id="A0A5F4VSV5"/>
<reference evidence="2" key="3">
    <citation type="submission" date="2025-09" db="UniProtKB">
        <authorList>
            <consortium name="Ensembl"/>
        </authorList>
    </citation>
    <scope>IDENTIFICATION</scope>
</reference>